<organism evidence="2 3">
    <name type="scientific">Salinibacillus xinjiangensis</name>
    <dbReference type="NCBI Taxonomy" id="1229268"/>
    <lineage>
        <taxon>Bacteria</taxon>
        <taxon>Bacillati</taxon>
        <taxon>Bacillota</taxon>
        <taxon>Bacilli</taxon>
        <taxon>Bacillales</taxon>
        <taxon>Bacillaceae</taxon>
        <taxon>Salinibacillus</taxon>
    </lineage>
</organism>
<reference evidence="2 3" key="1">
    <citation type="submission" date="2019-11" db="EMBL/GenBank/DDBJ databases">
        <authorList>
            <person name="Li J."/>
        </authorList>
    </citation>
    <scope>NUCLEOTIDE SEQUENCE [LARGE SCALE GENOMIC DNA]</scope>
    <source>
        <strain evidence="2 3">J4</strain>
    </source>
</reference>
<evidence type="ECO:0000313" key="3">
    <source>
        <dbReference type="Proteomes" id="UP000480185"/>
    </source>
</evidence>
<keyword evidence="3" id="KW-1185">Reference proteome</keyword>
<dbReference type="OrthoDB" id="1739831at2"/>
<dbReference type="RefSeq" id="WP_153726767.1">
    <property type="nucleotide sequence ID" value="NZ_WJNH01000001.1"/>
</dbReference>
<name>A0A6G1X1G7_9BACI</name>
<protein>
    <recommendedName>
        <fullName evidence="4">Flagellar protein</fullName>
    </recommendedName>
</protein>
<feature type="region of interest" description="Disordered" evidence="1">
    <location>
        <begin position="113"/>
        <end position="140"/>
    </location>
</feature>
<dbReference type="Proteomes" id="UP000480185">
    <property type="component" value="Unassembled WGS sequence"/>
</dbReference>
<proteinExistence type="predicted"/>
<comment type="caution">
    <text evidence="2">The sequence shown here is derived from an EMBL/GenBank/DDBJ whole genome shotgun (WGS) entry which is preliminary data.</text>
</comment>
<accession>A0A6G1X1G7</accession>
<gene>
    <name evidence="2" type="ORF">GH754_00445</name>
</gene>
<evidence type="ECO:0000256" key="1">
    <source>
        <dbReference type="SAM" id="MobiDB-lite"/>
    </source>
</evidence>
<evidence type="ECO:0008006" key="4">
    <source>
        <dbReference type="Google" id="ProtNLM"/>
    </source>
</evidence>
<dbReference type="AlphaFoldDB" id="A0A6G1X1G7"/>
<evidence type="ECO:0000313" key="2">
    <source>
        <dbReference type="EMBL" id="MRG84789.1"/>
    </source>
</evidence>
<dbReference type="InterPro" id="IPR022258">
    <property type="entry name" value="Flagellar_operon_YvyF"/>
</dbReference>
<dbReference type="NCBIfam" id="TIGR03826">
    <property type="entry name" value="YvyF"/>
    <property type="match status" value="1"/>
</dbReference>
<feature type="compositionally biased region" description="Basic and acidic residues" evidence="1">
    <location>
        <begin position="113"/>
        <end position="125"/>
    </location>
</feature>
<sequence length="140" mass="16213">MGELANCPNCGELFVKGIHSVCMNCYKEEERAFEKVFSYVRKKENRQATIAEVSDSTGVDENLIIKFVKERRIRTTNLPNLAYGCERCGEPIQGGKICDNCRQQLESDLKKINKQEADEQKKQEKANTYFSVNQKFRRKH</sequence>
<dbReference type="EMBL" id="WJNH01000001">
    <property type="protein sequence ID" value="MRG84789.1"/>
    <property type="molecule type" value="Genomic_DNA"/>
</dbReference>